<evidence type="ECO:0000256" key="12">
    <source>
        <dbReference type="SAM" id="Phobius"/>
    </source>
</evidence>
<dbReference type="GO" id="GO:0016989">
    <property type="term" value="F:sigma factor antagonist activity"/>
    <property type="evidence" value="ECO:0007669"/>
    <property type="project" value="TreeGrafter"/>
</dbReference>
<accession>A0A1H9GQL1</accession>
<evidence type="ECO:0000256" key="3">
    <source>
        <dbReference type="ARBA" id="ARBA00022475"/>
    </source>
</evidence>
<proteinExistence type="predicted"/>
<dbReference type="InterPro" id="IPR041916">
    <property type="entry name" value="Anti_sigma_zinc_sf"/>
</dbReference>
<feature type="region of interest" description="Disordered" evidence="11">
    <location>
        <begin position="244"/>
        <end position="264"/>
    </location>
</feature>
<organism evidence="14 15">
    <name type="scientific">Lentzea albida</name>
    <dbReference type="NCBI Taxonomy" id="65499"/>
    <lineage>
        <taxon>Bacteria</taxon>
        <taxon>Bacillati</taxon>
        <taxon>Actinomycetota</taxon>
        <taxon>Actinomycetes</taxon>
        <taxon>Pseudonocardiales</taxon>
        <taxon>Pseudonocardiaceae</taxon>
        <taxon>Lentzea</taxon>
    </lineage>
</organism>
<protein>
    <recommendedName>
        <fullName evidence="10">Regulator of SigK</fullName>
    </recommendedName>
    <alternativeName>
        <fullName evidence="9">Sigma-K anti-sigma factor RskA</fullName>
    </alternativeName>
</protein>
<evidence type="ECO:0000256" key="10">
    <source>
        <dbReference type="ARBA" id="ARBA00030803"/>
    </source>
</evidence>
<dbReference type="GO" id="GO:0005886">
    <property type="term" value="C:plasma membrane"/>
    <property type="evidence" value="ECO:0007669"/>
    <property type="project" value="UniProtKB-SubCell"/>
</dbReference>
<dbReference type="InterPro" id="IPR018764">
    <property type="entry name" value="RskA_C"/>
</dbReference>
<evidence type="ECO:0000256" key="11">
    <source>
        <dbReference type="SAM" id="MobiDB-lite"/>
    </source>
</evidence>
<keyword evidence="6" id="KW-0805">Transcription regulation</keyword>
<evidence type="ECO:0000256" key="5">
    <source>
        <dbReference type="ARBA" id="ARBA00022989"/>
    </source>
</evidence>
<evidence type="ECO:0000313" key="14">
    <source>
        <dbReference type="EMBL" id="SEQ52385.1"/>
    </source>
</evidence>
<dbReference type="EMBL" id="FOFV01000003">
    <property type="protein sequence ID" value="SEQ52385.1"/>
    <property type="molecule type" value="Genomic_DNA"/>
</dbReference>
<feature type="transmembrane region" description="Helical" evidence="12">
    <location>
        <begin position="109"/>
        <end position="128"/>
    </location>
</feature>
<evidence type="ECO:0000259" key="13">
    <source>
        <dbReference type="Pfam" id="PF10099"/>
    </source>
</evidence>
<gene>
    <name evidence="14" type="ORF">SAMN04488000_103233</name>
</gene>
<sequence length="264" mass="27765">MNGDLCAQEELAVGWAMHSLEPDEEALVRDHLPTCATCQRTVQATEEVLAGIGGAVRQEQPPAHLRARLMEQIEHIPQEAPATPAAPHTPRHAAPIPLRPRHRRRTGRVLLAAAAALAVLAGGGYLGVRVNQLSGEVTAAEARTNDLNRALSLAADPATNRAVLRTGSGDEVAVVFSNPTTGAVMPTNLKPNDSGHVYVVWGASTKAPVPLAVFDVRAGTTDPQLLPWSSDAHKHTTFAVSLEPGRQAPQQPSEVLAGGQVAPA</sequence>
<comment type="subcellular location">
    <subcellularLocation>
        <location evidence="2">Cell membrane</location>
    </subcellularLocation>
    <subcellularLocation>
        <location evidence="1">Membrane</location>
        <topology evidence="1">Single-pass membrane protein</topology>
    </subcellularLocation>
</comment>
<dbReference type="RefSeq" id="WP_089913269.1">
    <property type="nucleotide sequence ID" value="NZ_FOFV01000003.1"/>
</dbReference>
<evidence type="ECO:0000256" key="1">
    <source>
        <dbReference type="ARBA" id="ARBA00004167"/>
    </source>
</evidence>
<dbReference type="PANTHER" id="PTHR37461:SF1">
    <property type="entry name" value="ANTI-SIGMA-K FACTOR RSKA"/>
    <property type="match status" value="1"/>
</dbReference>
<evidence type="ECO:0000256" key="6">
    <source>
        <dbReference type="ARBA" id="ARBA00023015"/>
    </source>
</evidence>
<dbReference type="GO" id="GO:0006417">
    <property type="term" value="P:regulation of translation"/>
    <property type="evidence" value="ECO:0007669"/>
    <property type="project" value="TreeGrafter"/>
</dbReference>
<dbReference type="AlphaFoldDB" id="A0A1H9GQL1"/>
<evidence type="ECO:0000313" key="15">
    <source>
        <dbReference type="Proteomes" id="UP000199503"/>
    </source>
</evidence>
<keyword evidence="4 12" id="KW-0812">Transmembrane</keyword>
<evidence type="ECO:0000256" key="4">
    <source>
        <dbReference type="ARBA" id="ARBA00022692"/>
    </source>
</evidence>
<keyword evidence="5 12" id="KW-1133">Transmembrane helix</keyword>
<reference evidence="15" key="1">
    <citation type="submission" date="2016-10" db="EMBL/GenBank/DDBJ databases">
        <authorList>
            <person name="Varghese N."/>
            <person name="Submissions S."/>
        </authorList>
    </citation>
    <scope>NUCLEOTIDE SEQUENCE [LARGE SCALE GENOMIC DNA]</scope>
    <source>
        <strain evidence="15">DSM 44437</strain>
    </source>
</reference>
<evidence type="ECO:0000256" key="7">
    <source>
        <dbReference type="ARBA" id="ARBA00023136"/>
    </source>
</evidence>
<dbReference type="Gene3D" id="1.10.10.1320">
    <property type="entry name" value="Anti-sigma factor, zinc-finger domain"/>
    <property type="match status" value="1"/>
</dbReference>
<dbReference type="STRING" id="65499.SAMN04488000_103233"/>
<name>A0A1H9GQL1_9PSEU</name>
<keyword evidence="3" id="KW-1003">Cell membrane</keyword>
<evidence type="ECO:0000256" key="9">
    <source>
        <dbReference type="ARBA" id="ARBA00029829"/>
    </source>
</evidence>
<dbReference type="Pfam" id="PF10099">
    <property type="entry name" value="RskA_C"/>
    <property type="match status" value="1"/>
</dbReference>
<dbReference type="Proteomes" id="UP000199503">
    <property type="component" value="Unassembled WGS sequence"/>
</dbReference>
<evidence type="ECO:0000256" key="2">
    <source>
        <dbReference type="ARBA" id="ARBA00004236"/>
    </source>
</evidence>
<feature type="domain" description="Anti-sigma K factor RskA C-terminal" evidence="13">
    <location>
        <begin position="111"/>
        <end position="253"/>
    </location>
</feature>
<dbReference type="OrthoDB" id="5183209at2"/>
<evidence type="ECO:0000256" key="8">
    <source>
        <dbReference type="ARBA" id="ARBA00023163"/>
    </source>
</evidence>
<keyword evidence="7 12" id="KW-0472">Membrane</keyword>
<keyword evidence="8" id="KW-0804">Transcription</keyword>
<dbReference type="PANTHER" id="PTHR37461">
    <property type="entry name" value="ANTI-SIGMA-K FACTOR RSKA"/>
    <property type="match status" value="1"/>
</dbReference>
<dbReference type="InterPro" id="IPR051474">
    <property type="entry name" value="Anti-sigma-K/W_factor"/>
</dbReference>
<keyword evidence="15" id="KW-1185">Reference proteome</keyword>